<organism evidence="8 9">
    <name type="scientific">Drosophila lebanonensis</name>
    <name type="common">Fruit fly</name>
    <name type="synonym">Scaptodrosophila lebanonensis</name>
    <dbReference type="NCBI Taxonomy" id="7225"/>
    <lineage>
        <taxon>Eukaryota</taxon>
        <taxon>Metazoa</taxon>
        <taxon>Ecdysozoa</taxon>
        <taxon>Arthropoda</taxon>
        <taxon>Hexapoda</taxon>
        <taxon>Insecta</taxon>
        <taxon>Pterygota</taxon>
        <taxon>Neoptera</taxon>
        <taxon>Endopterygota</taxon>
        <taxon>Diptera</taxon>
        <taxon>Brachycera</taxon>
        <taxon>Muscomorpha</taxon>
        <taxon>Ephydroidea</taxon>
        <taxon>Drosophilidae</taxon>
        <taxon>Scaptodrosophila</taxon>
    </lineage>
</organism>
<reference evidence="9" key="1">
    <citation type="submission" date="2025-08" db="UniProtKB">
        <authorList>
            <consortium name="RefSeq"/>
        </authorList>
    </citation>
    <scope>IDENTIFICATION</scope>
    <source>
        <strain evidence="9">11010-0011.00</strain>
        <tissue evidence="9">Whole body</tissue>
    </source>
</reference>
<feature type="coiled-coil region" evidence="5">
    <location>
        <begin position="727"/>
        <end position="828"/>
    </location>
</feature>
<dbReference type="PANTHER" id="PTHR18902">
    <property type="entry name" value="NUCLEAR MITOTIC APPARATUS PROTEIN 1-RELATED"/>
    <property type="match status" value="1"/>
</dbReference>
<feature type="coiled-coil region" evidence="5">
    <location>
        <begin position="1285"/>
        <end position="2067"/>
    </location>
</feature>
<dbReference type="OrthoDB" id="2436455at2759"/>
<evidence type="ECO:0000256" key="7">
    <source>
        <dbReference type="SAM" id="Phobius"/>
    </source>
</evidence>
<feature type="region of interest" description="Disordered" evidence="6">
    <location>
        <begin position="1040"/>
        <end position="1062"/>
    </location>
</feature>
<evidence type="ECO:0000256" key="3">
    <source>
        <dbReference type="ARBA" id="ARBA00022553"/>
    </source>
</evidence>
<evidence type="ECO:0000256" key="5">
    <source>
        <dbReference type="SAM" id="Coils"/>
    </source>
</evidence>
<keyword evidence="4 5" id="KW-0175">Coiled coil</keyword>
<dbReference type="PANTHER" id="PTHR18902:SF25">
    <property type="entry name" value="GRIP AND COILED-COIL DOMAIN-CONTAINING PROTEIN 2"/>
    <property type="match status" value="1"/>
</dbReference>
<feature type="region of interest" description="Disordered" evidence="6">
    <location>
        <begin position="2613"/>
        <end position="2636"/>
    </location>
</feature>
<evidence type="ECO:0000256" key="6">
    <source>
        <dbReference type="SAM" id="MobiDB-lite"/>
    </source>
</evidence>
<feature type="coiled-coil region" evidence="5">
    <location>
        <begin position="1091"/>
        <end position="1207"/>
    </location>
</feature>
<feature type="coiled-coil region" evidence="5">
    <location>
        <begin position="482"/>
        <end position="516"/>
    </location>
</feature>
<feature type="compositionally biased region" description="Low complexity" evidence="6">
    <location>
        <begin position="2390"/>
        <end position="2410"/>
    </location>
</feature>
<feature type="coiled-coil region" evidence="5">
    <location>
        <begin position="373"/>
        <end position="449"/>
    </location>
</feature>
<evidence type="ECO:0000256" key="4">
    <source>
        <dbReference type="ARBA" id="ARBA00023054"/>
    </source>
</evidence>
<evidence type="ECO:0000256" key="1">
    <source>
        <dbReference type="ARBA" id="ARBA00004496"/>
    </source>
</evidence>
<keyword evidence="8" id="KW-1185">Reference proteome</keyword>
<sequence length="2751" mass="313384">MDLRSWKKVLLQWVSECSFIEKNYMSIEQTDLEGFFAVYVQNTQLAAHGPPQAHNGCNLQTFLRNIYPDFTPHYDNRGNVMTSDYLYVYTLLMHYACVRCPNEYFHSICKKLPNQIQQCIKGFFEQTVQLPEVPLTRDRLRQVIANVACLFRRSSISVSAAASVLEGSTNTISSTPHARPLRRFFRNKPNTSPTHSPAISTSPMTPRACRTSAGSDECANVSDISDTSAATSYFGAESPGEEFVTPVDTRAFVHTRSAEPPLTPKTELLEICHREVTGLKAQLETERYEKTMLLEQMKDNSSLIAALQLVHKDNHKSAPTSPITTENENKQKHLNNMDDDGNESEAVRNYVPNDLEHLKNRMRKEIDTKDDIIAKIQDKLEDAILENSGLENKLKMSDKQMRVCMDRIRELEVRSEELAEAVAKKEKEIAGLESDKLDLEQCLQEMRDAMHSKREVLNASSDLLDASLSQGSMNTTPENLGSSVIDKQLREKEHENNQLREEIKSLLHSKQRMGEELCALIREQAQVFHLEIECDDMLEWGHNLEKEDSQLNHIVRYLKLLSASYQKEQYLVKELQDQSEGLSERNSQLVDHVELMTKNINAVQKELALVLQNNTNLERCKFELEQRIKQQDEGLQQINQNNEVLREKVKALTLELQQREQLSKEQALAQSHHQTRMEQQLEMANKKEHQLQERVTELQTKLTASKVEHDGEIRLLSAQQEQQRHDLAVLKEKHEKLLLKHEELRQCSSQTDNHLAQMRQNLDEKEHEMAELGREILELRTKNIELESRINSLMTERTIEMEASRVKLEQKELRISELEALLEKDRGVLRHVRNKYQSCKSQLYSHNQRIETMAKLVNGSNWDDVIAKVDTCVKAKHSLREQVDLLKNNNASQISVIEQLEKRLQAALDYQQSIEHSHEQQVQKLEMDVIAAQDAKNVVEERLEASRQRHNEFIQKIKADLKTRENTLKETLLDRERDHDQKQQELKHISECNSRLTAELELVREQAKKFSSEATEINNLFMLHIDRFYGTVNSLARGGVRPRSPAQASCHGRSDGDNSSRFSEHFDAQMRRLNDAEIMLDAVLTQKTMLISSLTEEKRGEQEKRNALEARHAADLKRSTAQIAELQSQINELSKQNAIIITENRHHNARVRHEHDQRELLISSLEKTAEKLQMALALKDAEVTASMRTASETMERLSQVEAKLKAECATSAELLQKLAQKMDQLDSQGDATADVLAKLTSFEENNNIDLDNSASQGVDFSNNTEQLRYKLDKFLQSFNRMHARYTEANLQIKQLMENQEDLQKKLSQQSVSSKELEEQLRSELTAQVSRLSNHNVHLDETVKNLEDVNEKLVKDAAKLEAVLGESQQALQESEAKQLRMGAELAQYQVEIASLESQVAQLQSQEAQLLERVEQEQDRCKAVALQLEEKVGEDMEATRLYELQTKILNETQDELQRVQGNLDVLQLTFDRKAQLMEDLSLSFEMQRMELEEELESKRKLIKQHEDLQAAHNDALNQLQSMSEAKSQAQNEISELQTQSYEMHQTTKDLEGQLERQREAAQQEQEKLKVELVQVRTELQNQVQNLENRLLTSNSEAATLRETANKSEQEVQMLRTELDLVTKNAESLNLKIVELQAQFDKNEREFTAQKASIEEKLANLIREKEILDDQIQKSSNTEMALLGKIGILEQNVITAEKLCKEAQLDKNVAHERITKLEQLRDRQEKIVRTLEHQLNDADDTKVSLNHDIGGLNSEIAQYKRRETEHTQKFDQLQKEFQQTQNDLCDVQQELLRSKAELDAQTQNYLKLSGERQQLDAQLQSLQESNAAAQAEQSVQLLTLNDNIKLQRVQIDALEKELKTERVKYQALQGEMLHKEEELRQVQNLLEQTVAEMNFQDMQQKDLLLEEFKREREEEKQRTLTHASEMVNLQKELQEYSLELATLRSTHDKLCQQMANKEVNDAKIQKLELDCQVLQAKYREAKEELARADQRLKDQRLELEGKLEKMKNKMKALYNEEITRMKQKQEREATTNNAELEAVKAQNAKYEEHVRKLSNQIVRLNDKILEHQKQHAILSTKLRHMQQQQEQQQLQFQLEHQSADIPFKRPSALPTSSGPAAVNLGTNLAMEDEEGEVFNNTYLTDLKMGRVPEITTEELHYRNSLQPPHLKSTYAAQYDLVAPDDDLKDGPHSLDDSMSALLSTTGGCAARKKSMGTHYKRPGPPTPSKNGGRLSFGGSTEPPREILREMCDGGGNSKTPARFKLFTSRFSMGSSSSNGGGGGHCLPSNHTRDELSAVQPRKAQKQQSRRLRQNLLAHVQRRNIQGRAAAAFCTSTPRKSHSNDQQGLICNSDVTENQVDVKYVPTVSGAANQSTPHLPANEFPVDARRLRLLVAPTSSSGSSSAVGTARRSSLGGARVRRRGARVSLCLHGNIFARSRPPTGHPSKAAKAEQQQNRQAKIKNKTRQQRYACFDQGRQLVGSDGDGDGHDDGGGGGGEQRVELEGDEEDSGHATYTLRQTNNNDYSLLNRNNKKNLKLGATMVMAPQHHHHQLEMTFNVSPRIRPQLQQFEKDHINDWINSQVTVAFDSIDDGGNAAVNDFEQLCRETVSTAPFALQPLNFSDGIGRNETEQEEQESDDHTHQLSVHTPINVQPSNNSNASSASCTIYSQGNVHSYRLPQINVMTVPQLSTSCQRATQNCIITVADLWGIWRRMSVTARLILGMMAIGLGLGGPLSVITTATIGSLLVLISYYYGGDK</sequence>
<feature type="region of interest" description="Disordered" evidence="6">
    <location>
        <begin position="2205"/>
        <end position="2251"/>
    </location>
</feature>
<keyword evidence="7" id="KW-0812">Transmembrane</keyword>
<keyword evidence="2" id="KW-0963">Cytoplasm</keyword>
<keyword evidence="3" id="KW-0597">Phosphoprotein</keyword>
<feature type="compositionally biased region" description="Basic and acidic residues" evidence="6">
    <location>
        <begin position="2235"/>
        <end position="2244"/>
    </location>
</feature>
<protein>
    <submittedName>
        <fullName evidence="9">Protein MLP1 homolog isoform X1</fullName>
    </submittedName>
</protein>
<gene>
    <name evidence="9" type="primary">LOC115629838</name>
</gene>
<feature type="region of interest" description="Disordered" evidence="6">
    <location>
        <begin position="2428"/>
        <end position="2505"/>
    </location>
</feature>
<dbReference type="CTD" id="44839"/>
<feature type="compositionally biased region" description="Basic and acidic residues" evidence="6">
    <location>
        <begin position="1052"/>
        <end position="1062"/>
    </location>
</feature>
<evidence type="ECO:0000256" key="2">
    <source>
        <dbReference type="ARBA" id="ARBA00022490"/>
    </source>
</evidence>
<name>A0A6J2U1N6_DROLE</name>
<feature type="coiled-coil region" evidence="5">
    <location>
        <begin position="621"/>
        <end position="701"/>
    </location>
</feature>
<feature type="compositionally biased region" description="Polar residues" evidence="6">
    <location>
        <begin position="188"/>
        <end position="204"/>
    </location>
</feature>
<proteinExistence type="predicted"/>
<feature type="region of interest" description="Disordered" evidence="6">
    <location>
        <begin position="2265"/>
        <end position="2300"/>
    </location>
</feature>
<feature type="region of interest" description="Disordered" evidence="6">
    <location>
        <begin position="2389"/>
        <end position="2411"/>
    </location>
</feature>
<feature type="transmembrane region" description="Helical" evidence="7">
    <location>
        <begin position="2714"/>
        <end position="2747"/>
    </location>
</feature>
<feature type="compositionally biased region" description="Basic residues" evidence="6">
    <location>
        <begin position="2205"/>
        <end position="2214"/>
    </location>
</feature>
<evidence type="ECO:0000313" key="8">
    <source>
        <dbReference type="Proteomes" id="UP000504634"/>
    </source>
</evidence>
<keyword evidence="7" id="KW-1133">Transmembrane helix</keyword>
<dbReference type="InterPro" id="IPR051841">
    <property type="entry name" value="MT-Golgi_org_protein"/>
</dbReference>
<feature type="region of interest" description="Disordered" evidence="6">
    <location>
        <begin position="314"/>
        <end position="344"/>
    </location>
</feature>
<feature type="region of interest" description="Disordered" evidence="6">
    <location>
        <begin position="186"/>
        <end position="215"/>
    </location>
</feature>
<dbReference type="GeneID" id="115629838"/>
<feature type="coiled-coil region" evidence="5">
    <location>
        <begin position="883"/>
        <end position="942"/>
    </location>
</feature>
<accession>A0A6J2U1N6</accession>
<dbReference type="Proteomes" id="UP000504634">
    <property type="component" value="Unplaced"/>
</dbReference>
<dbReference type="RefSeq" id="XP_030382274.1">
    <property type="nucleotide sequence ID" value="XM_030526414.1"/>
</dbReference>
<dbReference type="GO" id="GO:0005794">
    <property type="term" value="C:Golgi apparatus"/>
    <property type="evidence" value="ECO:0007669"/>
    <property type="project" value="TreeGrafter"/>
</dbReference>
<keyword evidence="7" id="KW-0472">Membrane</keyword>
<comment type="subcellular location">
    <subcellularLocation>
        <location evidence="1">Cytoplasm</location>
    </subcellularLocation>
</comment>
<evidence type="ECO:0000313" key="9">
    <source>
        <dbReference type="RefSeq" id="XP_030382274.1"/>
    </source>
</evidence>
<feature type="compositionally biased region" description="Polar residues" evidence="6">
    <location>
        <begin position="317"/>
        <end position="326"/>
    </location>
</feature>